<dbReference type="RefSeq" id="WP_161716473.1">
    <property type="nucleotide sequence ID" value="NZ_JAAAPO010000001.1"/>
</dbReference>
<sequence>MTHTPAPTPLADDDLSALYAVADHGGALCTVVGIDGSWSRRLGAQLAVLPNGTMRGSLADGCLERALADQALAGGAARVLRYGAGSPFIDIRLPCGSGVEVMVDPAPDADAVAQVVADLHARRVGRLAVGDTPGGHFTRTYAPPLRLIVMGSGPELRALAGLAMAQGVAVLTCAPMGEPADIALSLGQPPALPDGWQPDPWTAVVVLFHDHEWERTLIPWALRSDGFYVGAQGGARTRASRADYLRDMGLTQAATGRLRSPVGLIPAARTPSVLALSIMAELVAAHEAAISTLALDQLTNTSG</sequence>
<dbReference type="Proteomes" id="UP000753724">
    <property type="component" value="Unassembled WGS sequence"/>
</dbReference>
<feature type="domain" description="XdhC- CoxI" evidence="1">
    <location>
        <begin position="24"/>
        <end position="83"/>
    </location>
</feature>
<dbReference type="InterPro" id="IPR052698">
    <property type="entry name" value="MoCofactor_Util/Proc"/>
</dbReference>
<protein>
    <submittedName>
        <fullName evidence="3">XdhC family protein</fullName>
    </submittedName>
</protein>
<reference evidence="4" key="1">
    <citation type="submission" date="2020-01" db="EMBL/GenBank/DDBJ databases">
        <title>Sphingomonas sp. strain CSW-10.</title>
        <authorList>
            <person name="Chen W.-M."/>
        </authorList>
    </citation>
    <scope>NUCLEOTIDE SEQUENCE [LARGE SCALE GENOMIC DNA]</scope>
    <source>
        <strain evidence="4">FSY-8</strain>
    </source>
</reference>
<dbReference type="EMBL" id="JAAAPO010000001">
    <property type="protein sequence ID" value="NBC35188.1"/>
    <property type="molecule type" value="Genomic_DNA"/>
</dbReference>
<evidence type="ECO:0000259" key="2">
    <source>
        <dbReference type="Pfam" id="PF13478"/>
    </source>
</evidence>
<keyword evidence="4" id="KW-1185">Reference proteome</keyword>
<comment type="caution">
    <text evidence="3">The sequence shown here is derived from an EMBL/GenBank/DDBJ whole genome shotgun (WGS) entry which is preliminary data.</text>
</comment>
<evidence type="ECO:0000259" key="1">
    <source>
        <dbReference type="Pfam" id="PF02625"/>
    </source>
</evidence>
<feature type="domain" description="XdhC Rossmann" evidence="2">
    <location>
        <begin position="147"/>
        <end position="282"/>
    </location>
</feature>
<accession>A0ABW9X9K0</accession>
<dbReference type="Pfam" id="PF02625">
    <property type="entry name" value="XdhC_CoxI"/>
    <property type="match status" value="1"/>
</dbReference>
<dbReference type="PANTHER" id="PTHR30388">
    <property type="entry name" value="ALDEHYDE OXIDOREDUCTASE MOLYBDENUM COFACTOR ASSEMBLY PROTEIN"/>
    <property type="match status" value="1"/>
</dbReference>
<organism evidence="3 4">
    <name type="scientific">Novosphingobium ovatum</name>
    <dbReference type="NCBI Taxonomy" id="1908523"/>
    <lineage>
        <taxon>Bacteria</taxon>
        <taxon>Pseudomonadati</taxon>
        <taxon>Pseudomonadota</taxon>
        <taxon>Alphaproteobacteria</taxon>
        <taxon>Sphingomonadales</taxon>
        <taxon>Sphingomonadaceae</taxon>
        <taxon>Novosphingobium</taxon>
    </lineage>
</organism>
<dbReference type="PANTHER" id="PTHR30388:SF4">
    <property type="entry name" value="MOLYBDENUM COFACTOR INSERTION CHAPERONE PAOD"/>
    <property type="match status" value="1"/>
</dbReference>
<gene>
    <name evidence="3" type="ORF">GTZ99_01285</name>
</gene>
<evidence type="ECO:0000313" key="3">
    <source>
        <dbReference type="EMBL" id="NBC35188.1"/>
    </source>
</evidence>
<dbReference type="InterPro" id="IPR003777">
    <property type="entry name" value="XdhC_CoxI"/>
</dbReference>
<name>A0ABW9X9K0_9SPHN</name>
<dbReference type="Gene3D" id="3.40.50.720">
    <property type="entry name" value="NAD(P)-binding Rossmann-like Domain"/>
    <property type="match status" value="1"/>
</dbReference>
<dbReference type="Pfam" id="PF13478">
    <property type="entry name" value="XdhC_C"/>
    <property type="match status" value="1"/>
</dbReference>
<evidence type="ECO:0000313" key="4">
    <source>
        <dbReference type="Proteomes" id="UP000753724"/>
    </source>
</evidence>
<dbReference type="InterPro" id="IPR027051">
    <property type="entry name" value="XdhC_Rossmann_dom"/>
</dbReference>
<proteinExistence type="predicted"/>